<dbReference type="eggNOG" id="ENOG502SE7F">
    <property type="taxonomic scope" value="Eukaryota"/>
</dbReference>
<dbReference type="EMBL" id="EQ973823">
    <property type="protein sequence ID" value="EEF44210.1"/>
    <property type="molecule type" value="Genomic_DNA"/>
</dbReference>
<dbReference type="GO" id="GO:1905761">
    <property type="term" value="F:SCF ubiquitin ligase complex binding"/>
    <property type="evidence" value="ECO:0000318"/>
    <property type="project" value="GO_Central"/>
</dbReference>
<reference evidence="3" key="1">
    <citation type="journal article" date="2010" name="Nat. Biotechnol.">
        <title>Draft genome sequence of the oilseed species Ricinus communis.</title>
        <authorList>
            <person name="Chan A.P."/>
            <person name="Crabtree J."/>
            <person name="Zhao Q."/>
            <person name="Lorenzi H."/>
            <person name="Orvis J."/>
            <person name="Puiu D."/>
            <person name="Melake-Berhan A."/>
            <person name="Jones K.M."/>
            <person name="Redman J."/>
            <person name="Chen G."/>
            <person name="Cahoon E.B."/>
            <person name="Gedil M."/>
            <person name="Stanke M."/>
            <person name="Haas B.J."/>
            <person name="Wortman J.R."/>
            <person name="Fraser-Liggett C.M."/>
            <person name="Ravel J."/>
            <person name="Rabinowicz P.D."/>
        </authorList>
    </citation>
    <scope>NUCLEOTIDE SEQUENCE [LARGE SCALE GENOMIC DNA]</scope>
    <source>
        <strain evidence="3">cv. Hale</strain>
    </source>
</reference>
<organism evidence="2 3">
    <name type="scientific">Ricinus communis</name>
    <name type="common">Castor bean</name>
    <dbReference type="NCBI Taxonomy" id="3988"/>
    <lineage>
        <taxon>Eukaryota</taxon>
        <taxon>Viridiplantae</taxon>
        <taxon>Streptophyta</taxon>
        <taxon>Embryophyta</taxon>
        <taxon>Tracheophyta</taxon>
        <taxon>Spermatophyta</taxon>
        <taxon>Magnoliopsida</taxon>
        <taxon>eudicotyledons</taxon>
        <taxon>Gunneridae</taxon>
        <taxon>Pentapetalae</taxon>
        <taxon>rosids</taxon>
        <taxon>fabids</taxon>
        <taxon>Malpighiales</taxon>
        <taxon>Euphorbiaceae</taxon>
        <taxon>Acalyphoideae</taxon>
        <taxon>Acalypheae</taxon>
        <taxon>Ricinus</taxon>
    </lineage>
</organism>
<dbReference type="InterPro" id="IPR036047">
    <property type="entry name" value="F-box-like_dom_sf"/>
</dbReference>
<dbReference type="Pfam" id="PF12937">
    <property type="entry name" value="F-box-like"/>
    <property type="match status" value="1"/>
</dbReference>
<dbReference type="Gene3D" id="3.80.10.10">
    <property type="entry name" value="Ribonuclease Inhibitor"/>
    <property type="match status" value="1"/>
</dbReference>
<keyword evidence="3" id="KW-1185">Reference proteome</keyword>
<evidence type="ECO:0000313" key="2">
    <source>
        <dbReference type="EMBL" id="EEF44210.1"/>
    </source>
</evidence>
<dbReference type="Gene3D" id="1.20.1280.50">
    <property type="match status" value="1"/>
</dbReference>
<sequence>MMEDIWEVLPVELLASILGRVGMESLLLNVPFVCKSWYKASLHPLCWEHLIFPELASSSGYDSLYEWKSWLKLTLNPSFFESLVFPRVSRISYHGTQDHQVFFLDRFKATYRINECSAVALIKFVVHRSQGKCTLLLLPFCNTEILIFIAQECPLLKTLSLDTHYFWQRAYMLKEVIGNWKCLENLALGNFFNLKDIMPKISPKYCKNLVNFNSTGESITEHDASAIVTNLPNVKYLYLMRARFQQHEKDPMTIILKGCKELLHLDVSFSSGLRVDSNMLKSAENIRTFNYSSPGLIYVVPDAYDHSYL</sequence>
<protein>
    <recommendedName>
        <fullName evidence="1">F-box domain-containing protein</fullName>
    </recommendedName>
</protein>
<dbReference type="STRING" id="3988.B9RWF8"/>
<proteinExistence type="predicted"/>
<dbReference type="AlphaFoldDB" id="B9RWF8"/>
<dbReference type="InterPro" id="IPR001810">
    <property type="entry name" value="F-box_dom"/>
</dbReference>
<dbReference type="PANTHER" id="PTHR38926:SF5">
    <property type="entry name" value="F-BOX AND LEUCINE-RICH REPEAT PROTEIN 6"/>
    <property type="match status" value="1"/>
</dbReference>
<name>B9RWF8_RICCO</name>
<feature type="domain" description="F-box" evidence="1">
    <location>
        <begin position="6"/>
        <end position="51"/>
    </location>
</feature>
<dbReference type="Proteomes" id="UP000008311">
    <property type="component" value="Unassembled WGS sequence"/>
</dbReference>
<evidence type="ECO:0000313" key="3">
    <source>
        <dbReference type="Proteomes" id="UP000008311"/>
    </source>
</evidence>
<gene>
    <name evidence="2" type="ORF">RCOM_1019130</name>
</gene>
<dbReference type="OrthoDB" id="1929062at2759"/>
<dbReference type="SUPFAM" id="SSF52047">
    <property type="entry name" value="RNI-like"/>
    <property type="match status" value="1"/>
</dbReference>
<dbReference type="SUPFAM" id="SSF81383">
    <property type="entry name" value="F-box domain"/>
    <property type="match status" value="1"/>
</dbReference>
<dbReference type="PANTHER" id="PTHR38926">
    <property type="entry name" value="F-BOX DOMAIN CONTAINING PROTEIN, EXPRESSED"/>
    <property type="match status" value="1"/>
</dbReference>
<evidence type="ECO:0000259" key="1">
    <source>
        <dbReference type="Pfam" id="PF12937"/>
    </source>
</evidence>
<dbReference type="KEGG" id="rcu:8280645"/>
<dbReference type="InterPro" id="IPR032675">
    <property type="entry name" value="LRR_dom_sf"/>
</dbReference>
<dbReference type="InParanoid" id="B9RWF8"/>
<accession>B9RWF8</accession>